<protein>
    <submittedName>
        <fullName evidence="2">Uncharacterized protein</fullName>
    </submittedName>
</protein>
<evidence type="ECO:0000313" key="2">
    <source>
        <dbReference type="EMBL" id="SEG75528.1"/>
    </source>
</evidence>
<dbReference type="EMBL" id="FNVT01000004">
    <property type="protein sequence ID" value="SEG75528.1"/>
    <property type="molecule type" value="Genomic_DNA"/>
</dbReference>
<gene>
    <name evidence="2" type="ORF">SAMN05444920_104301</name>
</gene>
<name>A0A1H6CRM1_9ACTN</name>
<keyword evidence="3" id="KW-1185">Reference proteome</keyword>
<evidence type="ECO:0000256" key="1">
    <source>
        <dbReference type="SAM" id="SignalP"/>
    </source>
</evidence>
<feature type="signal peptide" evidence="1">
    <location>
        <begin position="1"/>
        <end position="30"/>
    </location>
</feature>
<dbReference type="Proteomes" id="UP000236732">
    <property type="component" value="Unassembled WGS sequence"/>
</dbReference>
<accession>A0A1H6CRM1</accession>
<keyword evidence="1" id="KW-0732">Signal</keyword>
<evidence type="ECO:0000313" key="3">
    <source>
        <dbReference type="Proteomes" id="UP000236732"/>
    </source>
</evidence>
<feature type="chain" id="PRO_5009295127" evidence="1">
    <location>
        <begin position="31"/>
        <end position="47"/>
    </location>
</feature>
<organism evidence="2 3">
    <name type="scientific">Nonomuraea solani</name>
    <dbReference type="NCBI Taxonomy" id="1144553"/>
    <lineage>
        <taxon>Bacteria</taxon>
        <taxon>Bacillati</taxon>
        <taxon>Actinomycetota</taxon>
        <taxon>Actinomycetes</taxon>
        <taxon>Streptosporangiales</taxon>
        <taxon>Streptosporangiaceae</taxon>
        <taxon>Nonomuraea</taxon>
    </lineage>
</organism>
<reference evidence="2 3" key="1">
    <citation type="submission" date="2016-10" db="EMBL/GenBank/DDBJ databases">
        <authorList>
            <person name="de Groot N.N."/>
        </authorList>
    </citation>
    <scope>NUCLEOTIDE SEQUENCE [LARGE SCALE GENOMIC DNA]</scope>
    <source>
        <strain evidence="2 3">CGMCC 4.7037</strain>
    </source>
</reference>
<sequence>MRKRTGVAAALGAVLIAAVTVVAAASVAQAAGDGGETPVSTQTHKME</sequence>
<dbReference type="RefSeq" id="WP_160150303.1">
    <property type="nucleotide sequence ID" value="NZ_FNVT01000004.1"/>
</dbReference>
<proteinExistence type="predicted"/>
<dbReference type="AlphaFoldDB" id="A0A1H6CRM1"/>